<dbReference type="Ensembl" id="ENSPLAT00000012255.1">
    <property type="protein sequence ID" value="ENSPLAP00000002907.1"/>
    <property type="gene ID" value="ENSPLAG00000004341.1"/>
</dbReference>
<dbReference type="FunFam" id="3.90.228.10:FF:000001">
    <property type="entry name" value="Poly [ADP-ribose] polymerase tankyrase-2"/>
    <property type="match status" value="1"/>
</dbReference>
<evidence type="ECO:0000256" key="6">
    <source>
        <dbReference type="ARBA" id="ARBA00022490"/>
    </source>
</evidence>
<evidence type="ECO:0000256" key="2">
    <source>
        <dbReference type="ARBA" id="ARBA00004395"/>
    </source>
</evidence>
<dbReference type="InterPro" id="IPR002110">
    <property type="entry name" value="Ankyrin_rpt"/>
</dbReference>
<dbReference type="Pfam" id="PF00023">
    <property type="entry name" value="Ank"/>
    <property type="match status" value="4"/>
</dbReference>
<dbReference type="SUPFAM" id="SSF48403">
    <property type="entry name" value="Ankyrin repeat"/>
    <property type="match status" value="3"/>
</dbReference>
<dbReference type="FunFam" id="1.25.40.20:FF:000011">
    <property type="entry name" value="Poly [ADP-ribose] polymerase"/>
    <property type="match status" value="1"/>
</dbReference>
<dbReference type="GO" id="GO:0016055">
    <property type="term" value="P:Wnt signaling pathway"/>
    <property type="evidence" value="ECO:0007669"/>
    <property type="project" value="UniProtKB-KW"/>
</dbReference>
<dbReference type="InterPro" id="IPR012317">
    <property type="entry name" value="Poly(ADP-ribose)pol_cat_dom"/>
</dbReference>
<evidence type="ECO:0000256" key="20">
    <source>
        <dbReference type="ARBA" id="ARBA00023136"/>
    </source>
</evidence>
<feature type="compositionally biased region" description="Polar residues" evidence="26">
    <location>
        <begin position="103"/>
        <end position="114"/>
    </location>
</feature>
<feature type="repeat" description="ANK" evidence="24">
    <location>
        <begin position="845"/>
        <end position="877"/>
    </location>
</feature>
<dbReference type="PRINTS" id="PR01415">
    <property type="entry name" value="ANKYRIN"/>
</dbReference>
<evidence type="ECO:0000256" key="1">
    <source>
        <dbReference type="ARBA" id="ARBA00004123"/>
    </source>
</evidence>
<feature type="compositionally biased region" description="Low complexity" evidence="26">
    <location>
        <begin position="38"/>
        <end position="49"/>
    </location>
</feature>
<evidence type="ECO:0000256" key="13">
    <source>
        <dbReference type="ARBA" id="ARBA00022765"/>
    </source>
</evidence>
<evidence type="ECO:0000256" key="8">
    <source>
        <dbReference type="ARBA" id="ARBA00022679"/>
    </source>
</evidence>
<dbReference type="InterPro" id="IPR001660">
    <property type="entry name" value="SAM"/>
</dbReference>
<keyword evidence="6" id="KW-0963">Cytoplasm</keyword>
<dbReference type="PROSITE" id="PS50297">
    <property type="entry name" value="ANK_REP_REGION"/>
    <property type="match status" value="14"/>
</dbReference>
<feature type="repeat" description="ANK" evidence="24">
    <location>
        <begin position="309"/>
        <end position="341"/>
    </location>
</feature>
<evidence type="ECO:0000256" key="12">
    <source>
        <dbReference type="ARBA" id="ARBA00022737"/>
    </source>
</evidence>
<dbReference type="GO" id="GO:0005929">
    <property type="term" value="C:cilium"/>
    <property type="evidence" value="ECO:0007669"/>
    <property type="project" value="TreeGrafter"/>
</dbReference>
<evidence type="ECO:0000256" key="10">
    <source>
        <dbReference type="ARBA" id="ARBA00022695"/>
    </source>
</evidence>
<accession>A0A3B3TQL3</accession>
<feature type="repeat" description="ANK" evidence="24">
    <location>
        <begin position="812"/>
        <end position="844"/>
    </location>
</feature>
<keyword evidence="30" id="KW-1185">Reference proteome</keyword>
<comment type="similarity">
    <text evidence="22">Belongs to the ARTD/PARP family.</text>
</comment>
<feature type="compositionally biased region" description="Low complexity" evidence="26">
    <location>
        <begin position="1"/>
        <end position="30"/>
    </location>
</feature>
<evidence type="ECO:0000256" key="4">
    <source>
        <dbReference type="ARBA" id="ARBA00004574"/>
    </source>
</evidence>
<evidence type="ECO:0000256" key="18">
    <source>
        <dbReference type="ARBA" id="ARBA00023034"/>
    </source>
</evidence>
<evidence type="ECO:0000313" key="30">
    <source>
        <dbReference type="Proteomes" id="UP000261500"/>
    </source>
</evidence>
<feature type="repeat" description="ANK" evidence="24">
    <location>
        <begin position="464"/>
        <end position="499"/>
    </location>
</feature>
<dbReference type="FunFam" id="1.25.40.20:FF:000010">
    <property type="entry name" value="Poly [ADP-ribose] polymerase"/>
    <property type="match status" value="1"/>
</dbReference>
<dbReference type="GO" id="GO:0005634">
    <property type="term" value="C:nucleus"/>
    <property type="evidence" value="ECO:0007669"/>
    <property type="project" value="UniProtKB-SubCell"/>
</dbReference>
<reference evidence="29" key="1">
    <citation type="submission" date="2025-08" db="UniProtKB">
        <authorList>
            <consortium name="Ensembl"/>
        </authorList>
    </citation>
    <scope>IDENTIFICATION</scope>
</reference>
<keyword evidence="11" id="KW-0479">Metal-binding</keyword>
<keyword evidence="8 25" id="KW-0808">Transferase</keyword>
<dbReference type="Pfam" id="PF12796">
    <property type="entry name" value="Ank_2"/>
    <property type="match status" value="4"/>
</dbReference>
<evidence type="ECO:0000256" key="14">
    <source>
        <dbReference type="ARBA" id="ARBA00022833"/>
    </source>
</evidence>
<feature type="repeat" description="ANK" evidence="24">
    <location>
        <begin position="626"/>
        <end position="658"/>
    </location>
</feature>
<dbReference type="Pfam" id="PF07647">
    <property type="entry name" value="SAM_2"/>
    <property type="match status" value="1"/>
</dbReference>
<dbReference type="Gene3D" id="1.10.150.50">
    <property type="entry name" value="Transcription Factor, Ets-1"/>
    <property type="match status" value="1"/>
</dbReference>
<keyword evidence="10" id="KW-0548">Nucleotidyltransferase</keyword>
<dbReference type="SUPFAM" id="SSF47769">
    <property type="entry name" value="SAM/Pointed domain"/>
    <property type="match status" value="1"/>
</dbReference>
<dbReference type="SUPFAM" id="SSF56399">
    <property type="entry name" value="ADP-ribosylation"/>
    <property type="match status" value="1"/>
</dbReference>
<dbReference type="InterPro" id="IPR013761">
    <property type="entry name" value="SAM/pointed_sf"/>
</dbReference>
<keyword evidence="18" id="KW-0333">Golgi apparatus</keyword>
<dbReference type="GeneTree" id="ENSGT00940000156161"/>
<evidence type="ECO:0000256" key="26">
    <source>
        <dbReference type="SAM" id="MobiDB-lite"/>
    </source>
</evidence>
<proteinExistence type="inferred from homology"/>
<dbReference type="GO" id="GO:0030315">
    <property type="term" value="C:T-tubule"/>
    <property type="evidence" value="ECO:0007669"/>
    <property type="project" value="TreeGrafter"/>
</dbReference>
<dbReference type="SMART" id="SM00248">
    <property type="entry name" value="ANK"/>
    <property type="match status" value="17"/>
</dbReference>
<evidence type="ECO:0000256" key="17">
    <source>
        <dbReference type="ARBA" id="ARBA00023027"/>
    </source>
</evidence>
<dbReference type="GO" id="GO:0055117">
    <property type="term" value="P:regulation of cardiac muscle contraction"/>
    <property type="evidence" value="ECO:0007669"/>
    <property type="project" value="TreeGrafter"/>
</dbReference>
<evidence type="ECO:0000256" key="15">
    <source>
        <dbReference type="ARBA" id="ARBA00022843"/>
    </source>
</evidence>
<feature type="repeat" description="ANK" evidence="24">
    <location>
        <begin position="692"/>
        <end position="724"/>
    </location>
</feature>
<evidence type="ECO:0000256" key="9">
    <source>
        <dbReference type="ARBA" id="ARBA00022687"/>
    </source>
</evidence>
<feature type="repeat" description="ANK" evidence="24">
    <location>
        <begin position="659"/>
        <end position="691"/>
    </location>
</feature>
<dbReference type="InterPro" id="IPR036770">
    <property type="entry name" value="Ankyrin_rpt-contain_sf"/>
</dbReference>
<evidence type="ECO:0000256" key="23">
    <source>
        <dbReference type="ARBA" id="ARBA00033987"/>
    </source>
</evidence>
<dbReference type="GO" id="GO:0000781">
    <property type="term" value="C:chromosome, telomeric region"/>
    <property type="evidence" value="ECO:0007669"/>
    <property type="project" value="UniProtKB-SubCell"/>
</dbReference>
<feature type="region of interest" description="Disordered" evidence="26">
    <location>
        <begin position="1"/>
        <end position="114"/>
    </location>
</feature>
<keyword evidence="16" id="KW-0779">Telomere</keyword>
<keyword evidence="20" id="KW-0472">Membrane</keyword>
<sequence length="1271" mass="137126">MATPRRSSQQQQQQQLSALLSSPPRSASVPVSPPDSPSAPAEDASPLSLGAEMENVADGEVALTSPNTTSPALALTPSSSSSSTTSSPTTTEGSETSPGSTPDSGSANPRSCSSTISGDANGAFRELFEACRNGDVSRVKKLVDAVNVNAKDMAGRKSTPLHFAAGFGRKDVVDHLLQTGANVHARDDGGLIPLHNACSFGHSEVVSLLLCQGADPNARDNWNYTPLHEAAIKGKIDVCIVLLQHGADPNIRNTDGKSALDLAEPSAKAVLTGEYKKDELLEAARSGNEEKLMALLTPLNVNCHASDGRKSTPLHLAAGYNRVRIVQLLLQHGADVHAKDKGYDQIALHSFLHVLSYRVVFSLCVQHGACVNAMDLWQFTPLHEAASKNRVEVCSLLLSHGADPTLLNCHSKSSVDMAPTPELKERLTYEFKGHSLLQAAREADMTKAKKTLALEIINFKHPHTHETALHCAVASPHPKRKQVTELLLRKGANVNEKNKDFMTPLHVAAERAHNDIMEVLQKHGAKVNALDTLGQTALHRAALAGHLQTCRLLLGYGADATLVSLQGFTAAQMGNEAVQQILNENVPVRNSDVDYRLLEAAKAGDLDTVKSLCTAQNVNCRDLEGRHSTPLHFAAGYNRVSVVEYLLHHGADVHAKDKGGLVPLHNACSYGHYEVAELLVRHGASVNVADLWKFTPLHEAAAKGKYEICKLLLKHGADPTKKNRDGNTPLDLVKDGDTDIQDLLRGDAALLDAAKKGCLARVQKLCSPDNINCRDTQGRNSTPLHLAAGYNNLEVAEYLLEHGADVNAQDKGGLIPLHNAASYGHVDIAALLIKYNTCVNATDKWAFTPLHEAAQKGRTQLCALLLAHGADPTMKNQEGQTPLDLATADDIRALLIDAMPPDALPSCLKPQATVVSAAGGVVISPSPSPSCLSAASSIDNLTVPLGDIAAAGATGVADGASGSDRKEGESLLDMTINQFLKSLGLEHLRDIFQREQISLDVLADMGHEELKEIGINAYGHRHKLIKGIERLLGGQQGGNPYLTFHCSSQGTVLIDLAPDDKEFQSVEEELQSTIREHRDGGNAVPLLFFNRFTIQKVVNKKLRERYAHRQKEIADENHNHHNERMLFHGSPFINAIIHKGFDERHAYIGGMFGAGIYFAENSSKSNQYVYGIGGGTGCPTHKDRSCYVCHRQMLFCRVTLGKSFLQFSAMKMAHAPPGHHSVIGRPSVNGLAYAEYVIYRGEQAYPEYLITYQIMKPETLAAPAATAEQKS</sequence>
<dbReference type="Gene3D" id="6.20.320.10">
    <property type="match status" value="1"/>
</dbReference>
<feature type="repeat" description="ANK" evidence="24">
    <location>
        <begin position="156"/>
        <end position="188"/>
    </location>
</feature>
<dbReference type="CDD" id="cd09524">
    <property type="entry name" value="SAM_tankyrase1_2"/>
    <property type="match status" value="1"/>
</dbReference>
<dbReference type="Pfam" id="PF00644">
    <property type="entry name" value="PARP"/>
    <property type="match status" value="1"/>
</dbReference>
<dbReference type="GO" id="GO:0046872">
    <property type="term" value="F:metal ion binding"/>
    <property type="evidence" value="ECO:0007669"/>
    <property type="project" value="UniProtKB-KW"/>
</dbReference>
<keyword evidence="13" id="KW-0013">ADP-ribosylation</keyword>
<keyword evidence="7 25" id="KW-0328">Glycosyltransferase</keyword>
<evidence type="ECO:0000259" key="27">
    <source>
        <dbReference type="PROSITE" id="PS50105"/>
    </source>
</evidence>
<evidence type="ECO:0000256" key="7">
    <source>
        <dbReference type="ARBA" id="ARBA00022676"/>
    </source>
</evidence>
<evidence type="ECO:0000256" key="3">
    <source>
        <dbReference type="ARBA" id="ARBA00004496"/>
    </source>
</evidence>
<dbReference type="PANTHER" id="PTHR24178:SF21">
    <property type="entry name" value="ANKYRIN REPEAT DOMAIN 52-RELATED"/>
    <property type="match status" value="1"/>
</dbReference>
<keyword evidence="12" id="KW-0677">Repeat</keyword>
<keyword evidence="14" id="KW-0862">Zinc</keyword>
<dbReference type="FunFam" id="1.25.40.20:FF:000021">
    <property type="entry name" value="Poly [ADP-ribose] polymerase"/>
    <property type="match status" value="1"/>
</dbReference>
<dbReference type="PROSITE" id="PS50105">
    <property type="entry name" value="SAM_DOMAIN"/>
    <property type="match status" value="1"/>
</dbReference>
<dbReference type="SMART" id="SM00454">
    <property type="entry name" value="SAM"/>
    <property type="match status" value="1"/>
</dbReference>
<evidence type="ECO:0000256" key="21">
    <source>
        <dbReference type="ARBA" id="ARBA00023242"/>
    </source>
</evidence>
<dbReference type="Gene3D" id="3.90.228.10">
    <property type="match status" value="1"/>
</dbReference>
<dbReference type="GO" id="GO:0016779">
    <property type="term" value="F:nucleotidyltransferase activity"/>
    <property type="evidence" value="ECO:0007669"/>
    <property type="project" value="UniProtKB-KW"/>
</dbReference>
<protein>
    <recommendedName>
        <fullName evidence="25">Poly [ADP-ribose] polymerase</fullName>
        <shortName evidence="25">PARP</shortName>
        <ecNumber evidence="25">2.4.2.-</ecNumber>
    </recommendedName>
</protein>
<evidence type="ECO:0000259" key="28">
    <source>
        <dbReference type="PROSITE" id="PS51059"/>
    </source>
</evidence>
<feature type="repeat" description="ANK" evidence="24">
    <location>
        <begin position="500"/>
        <end position="532"/>
    </location>
</feature>
<feature type="repeat" description="ANK" evidence="24">
    <location>
        <begin position="377"/>
        <end position="409"/>
    </location>
</feature>
<keyword evidence="15" id="KW-0832">Ubl conjugation</keyword>
<dbReference type="GO" id="GO:0036371">
    <property type="term" value="P:protein localization to T-tubule"/>
    <property type="evidence" value="ECO:0007669"/>
    <property type="project" value="TreeGrafter"/>
</dbReference>
<dbReference type="GO" id="GO:0000139">
    <property type="term" value="C:Golgi membrane"/>
    <property type="evidence" value="ECO:0007669"/>
    <property type="project" value="UniProtKB-SubCell"/>
</dbReference>
<evidence type="ECO:0000256" key="22">
    <source>
        <dbReference type="ARBA" id="ARBA00024347"/>
    </source>
</evidence>
<keyword evidence="21" id="KW-0539">Nucleus</keyword>
<evidence type="ECO:0000256" key="16">
    <source>
        <dbReference type="ARBA" id="ARBA00022895"/>
    </source>
</evidence>
<dbReference type="PROSITE" id="PS50088">
    <property type="entry name" value="ANK_REPEAT"/>
    <property type="match status" value="14"/>
</dbReference>
<dbReference type="Gene3D" id="1.25.40.20">
    <property type="entry name" value="Ankyrin repeat-containing domain"/>
    <property type="match status" value="5"/>
</dbReference>
<dbReference type="Proteomes" id="UP000261500">
    <property type="component" value="Unplaced"/>
</dbReference>
<feature type="repeat" description="ANK" evidence="24">
    <location>
        <begin position="222"/>
        <end position="254"/>
    </location>
</feature>
<keyword evidence="9" id="KW-0879">Wnt signaling pathway</keyword>
<keyword evidence="19 24" id="KW-0040">ANK repeat</keyword>
<reference evidence="29" key="2">
    <citation type="submission" date="2025-09" db="UniProtKB">
        <authorList>
            <consortium name="Ensembl"/>
        </authorList>
    </citation>
    <scope>IDENTIFICATION</scope>
</reference>
<evidence type="ECO:0000256" key="24">
    <source>
        <dbReference type="PROSITE-ProRule" id="PRU00023"/>
    </source>
</evidence>
<dbReference type="Pfam" id="PF13637">
    <property type="entry name" value="Ank_4"/>
    <property type="match status" value="1"/>
</dbReference>
<dbReference type="GO" id="GO:1904108">
    <property type="term" value="P:protein localization to ciliary inversin compartment"/>
    <property type="evidence" value="ECO:0007669"/>
    <property type="project" value="TreeGrafter"/>
</dbReference>
<dbReference type="FunFam" id="1.25.40.20:FF:000009">
    <property type="entry name" value="Poly [ADP-ribose] polymerase"/>
    <property type="match status" value="1"/>
</dbReference>
<organism evidence="29 30">
    <name type="scientific">Poecilia latipinna</name>
    <name type="common">sailfin molly</name>
    <dbReference type="NCBI Taxonomy" id="48699"/>
    <lineage>
        <taxon>Eukaryota</taxon>
        <taxon>Metazoa</taxon>
        <taxon>Chordata</taxon>
        <taxon>Craniata</taxon>
        <taxon>Vertebrata</taxon>
        <taxon>Euteleostomi</taxon>
        <taxon>Actinopterygii</taxon>
        <taxon>Neopterygii</taxon>
        <taxon>Teleostei</taxon>
        <taxon>Neoteleostei</taxon>
        <taxon>Acanthomorphata</taxon>
        <taxon>Ovalentaria</taxon>
        <taxon>Atherinomorphae</taxon>
        <taxon>Cyprinodontiformes</taxon>
        <taxon>Poeciliidae</taxon>
        <taxon>Poeciliinae</taxon>
        <taxon>Poecilia</taxon>
    </lineage>
</organism>
<feature type="repeat" description="ANK" evidence="24">
    <location>
        <begin position="779"/>
        <end position="811"/>
    </location>
</feature>
<dbReference type="PROSITE" id="PS51059">
    <property type="entry name" value="PARP_CATALYTIC"/>
    <property type="match status" value="1"/>
</dbReference>
<dbReference type="GO" id="GO:0003950">
    <property type="term" value="F:NAD+ poly-ADP-ribosyltransferase activity"/>
    <property type="evidence" value="ECO:0007669"/>
    <property type="project" value="UniProtKB-UniRule"/>
</dbReference>
<evidence type="ECO:0000256" key="11">
    <source>
        <dbReference type="ARBA" id="ARBA00022723"/>
    </source>
</evidence>
<dbReference type="STRING" id="48699.ENSPLAP00000002907"/>
<comment type="catalytic activity">
    <reaction evidence="23">
        <text>NAD(+) + (ADP-D-ribosyl)n-acceptor = nicotinamide + (ADP-D-ribosyl)n+1-acceptor + H(+).</text>
        <dbReference type="EC" id="2.4.2.30"/>
    </reaction>
</comment>
<keyword evidence="5" id="KW-0158">Chromosome</keyword>
<feature type="compositionally biased region" description="Low complexity" evidence="26">
    <location>
        <begin position="68"/>
        <end position="102"/>
    </location>
</feature>
<feature type="domain" description="PARP catalytic" evidence="28">
    <location>
        <begin position="1057"/>
        <end position="1261"/>
    </location>
</feature>
<evidence type="ECO:0000256" key="5">
    <source>
        <dbReference type="ARBA" id="ARBA00022454"/>
    </source>
</evidence>
<evidence type="ECO:0000256" key="25">
    <source>
        <dbReference type="RuleBase" id="RU362114"/>
    </source>
</evidence>
<feature type="domain" description="SAM" evidence="27">
    <location>
        <begin position="975"/>
        <end position="1034"/>
    </location>
</feature>
<feature type="repeat" description="ANK" evidence="24">
    <location>
        <begin position="189"/>
        <end position="221"/>
    </location>
</feature>
<dbReference type="AlphaFoldDB" id="A0A3B3TQL3"/>
<comment type="subcellular location">
    <subcellularLocation>
        <location evidence="4">Chromosome</location>
        <location evidence="4">Telomere</location>
    </subcellularLocation>
    <subcellularLocation>
        <location evidence="3">Cytoplasm</location>
    </subcellularLocation>
    <subcellularLocation>
        <location evidence="2">Golgi apparatus membrane</location>
        <topology evidence="2">Peripheral membrane protein</topology>
    </subcellularLocation>
    <subcellularLocation>
        <location evidence="1">Nucleus</location>
    </subcellularLocation>
</comment>
<keyword evidence="17 25" id="KW-0520">NAD</keyword>
<feature type="repeat" description="ANK" evidence="24">
    <location>
        <begin position="533"/>
        <end position="565"/>
    </location>
</feature>
<dbReference type="FunFam" id="1.25.40.20:FF:000024">
    <property type="entry name" value="Poly [ADP-ribose] polymerase"/>
    <property type="match status" value="1"/>
</dbReference>
<evidence type="ECO:0000313" key="29">
    <source>
        <dbReference type="Ensembl" id="ENSPLAP00000002907.1"/>
    </source>
</evidence>
<name>A0A3B3TQL3_9TELE</name>
<dbReference type="PANTHER" id="PTHR24178">
    <property type="entry name" value="MOLTING PROTEIN MLT-4"/>
    <property type="match status" value="1"/>
</dbReference>
<dbReference type="EC" id="2.4.2.-" evidence="25"/>
<dbReference type="FunFam" id="1.10.150.50:FF:000012">
    <property type="entry name" value="Poly [ADP-ribose] polymerase"/>
    <property type="match status" value="1"/>
</dbReference>
<dbReference type="CDD" id="cd01438">
    <property type="entry name" value="tankyrase_like"/>
    <property type="match status" value="1"/>
</dbReference>
<evidence type="ECO:0000256" key="19">
    <source>
        <dbReference type="ARBA" id="ARBA00023043"/>
    </source>
</evidence>